<organism evidence="13">
    <name type="scientific">Setaria italica</name>
    <name type="common">Foxtail millet</name>
    <name type="synonym">Panicum italicum</name>
    <dbReference type="NCBI Taxonomy" id="4555"/>
    <lineage>
        <taxon>Eukaryota</taxon>
        <taxon>Viridiplantae</taxon>
        <taxon>Streptophyta</taxon>
        <taxon>Embryophyta</taxon>
        <taxon>Tracheophyta</taxon>
        <taxon>Spermatophyta</taxon>
        <taxon>Magnoliopsida</taxon>
        <taxon>Liliopsida</taxon>
        <taxon>Poales</taxon>
        <taxon>Poaceae</taxon>
        <taxon>PACMAD clade</taxon>
        <taxon>Panicoideae</taxon>
        <taxon>Panicodae</taxon>
        <taxon>Paniceae</taxon>
        <taxon>Cenchrinae</taxon>
        <taxon>Setaria</taxon>
    </lineage>
</organism>
<comment type="subcellular location">
    <subcellularLocation>
        <location evidence="1">Cell membrane</location>
        <topology evidence="1">Lipid-anchor</topology>
        <topology evidence="1">GPI-anchor</topology>
    </subcellularLocation>
</comment>
<dbReference type="InterPro" id="IPR039391">
    <property type="entry name" value="Phytocyanin-like"/>
</dbReference>
<name>A0A368QYG0_SETIT</name>
<dbReference type="InterPro" id="IPR041846">
    <property type="entry name" value="ENL_dom"/>
</dbReference>
<dbReference type="PANTHER" id="PTHR33021">
    <property type="entry name" value="BLUE COPPER PROTEIN"/>
    <property type="match status" value="1"/>
</dbReference>
<dbReference type="CDD" id="cd11019">
    <property type="entry name" value="OsENODL1_like"/>
    <property type="match status" value="1"/>
</dbReference>
<comment type="similarity">
    <text evidence="9">Belongs to the early nodulin-like (ENODL) family.</text>
</comment>
<keyword evidence="3" id="KW-0336">GPI-anchor</keyword>
<keyword evidence="2" id="KW-1003">Cell membrane</keyword>
<keyword evidence="11" id="KW-0812">Transmembrane</keyword>
<dbReference type="GO" id="GO:0005886">
    <property type="term" value="C:plasma membrane"/>
    <property type="evidence" value="ECO:0007669"/>
    <property type="project" value="UniProtKB-SubCell"/>
</dbReference>
<dbReference type="FunFam" id="2.60.40.420:FF:000066">
    <property type="entry name" value="Early nodulin-like protein 9"/>
    <property type="match status" value="1"/>
</dbReference>
<evidence type="ECO:0000256" key="9">
    <source>
        <dbReference type="ARBA" id="ARBA00035011"/>
    </source>
</evidence>
<sequence length="306" mass="30316">MVRSPLHTSPESKCTGSRSTNTASGVPGFQPPAMARSLGLGFACFALVIAAASATQFRVGGQKGWSVPDAGFEPYNTWAGKLRFQIGDQLLFVYPKETDSVLLVEPAAYNSCNTSSYLQKFDDGNTVVKLDRSGPFFFISGNEASCRANEKLIVVVLADRTPPGSRTPPGAPPTMSPPSPSPMPSPSSPPPAAAPALSPSSPPPSGAAPLPAPAATPTSPPSPAASAPAPGPTATPGSPPAPMAPSPSTTPGTPGGASQPPSASANAPGAGGNSTPPPPSASNRGAAAAPAVAGFVAFIGYAILAA</sequence>
<evidence type="ECO:0000256" key="5">
    <source>
        <dbReference type="ARBA" id="ARBA00023136"/>
    </source>
</evidence>
<evidence type="ECO:0000313" key="13">
    <source>
        <dbReference type="EMBL" id="RCV22942.1"/>
    </source>
</evidence>
<dbReference type="InterPro" id="IPR008972">
    <property type="entry name" value="Cupredoxin"/>
</dbReference>
<proteinExistence type="inferred from homology"/>
<feature type="region of interest" description="Disordered" evidence="10">
    <location>
        <begin position="1"/>
        <end position="28"/>
    </location>
</feature>
<evidence type="ECO:0000256" key="10">
    <source>
        <dbReference type="SAM" id="MobiDB-lite"/>
    </source>
</evidence>
<feature type="compositionally biased region" description="Pro residues" evidence="10">
    <location>
        <begin position="165"/>
        <end position="193"/>
    </location>
</feature>
<feature type="region of interest" description="Disordered" evidence="10">
    <location>
        <begin position="159"/>
        <end position="288"/>
    </location>
</feature>
<evidence type="ECO:0000256" key="8">
    <source>
        <dbReference type="ARBA" id="ARBA00023288"/>
    </source>
</evidence>
<evidence type="ECO:0000256" key="11">
    <source>
        <dbReference type="SAM" id="Phobius"/>
    </source>
</evidence>
<evidence type="ECO:0000256" key="3">
    <source>
        <dbReference type="ARBA" id="ARBA00022622"/>
    </source>
</evidence>
<dbReference type="PANTHER" id="PTHR33021:SF253">
    <property type="entry name" value="EARLY NODULIN-LIKE PROTEIN 9"/>
    <property type="match status" value="1"/>
</dbReference>
<evidence type="ECO:0000256" key="1">
    <source>
        <dbReference type="ARBA" id="ARBA00004609"/>
    </source>
</evidence>
<protein>
    <recommendedName>
        <fullName evidence="12">Phytocyanin domain-containing protein</fullName>
    </recommendedName>
</protein>
<accession>A0A368QYG0</accession>
<dbReference type="Pfam" id="PF02298">
    <property type="entry name" value="Cu_bind_like"/>
    <property type="match status" value="1"/>
</dbReference>
<dbReference type="PROSITE" id="PS51485">
    <property type="entry name" value="PHYTOCYANIN"/>
    <property type="match status" value="1"/>
</dbReference>
<evidence type="ECO:0000256" key="6">
    <source>
        <dbReference type="ARBA" id="ARBA00023157"/>
    </source>
</evidence>
<dbReference type="SUPFAM" id="SSF49503">
    <property type="entry name" value="Cupredoxins"/>
    <property type="match status" value="1"/>
</dbReference>
<dbReference type="InterPro" id="IPR003245">
    <property type="entry name" value="Phytocyanin_dom"/>
</dbReference>
<dbReference type="Gene3D" id="2.60.40.420">
    <property type="entry name" value="Cupredoxins - blue copper proteins"/>
    <property type="match status" value="1"/>
</dbReference>
<dbReference type="AlphaFoldDB" id="A0A368QYG0"/>
<keyword evidence="11" id="KW-1133">Transmembrane helix</keyword>
<feature type="compositionally biased region" description="Polar residues" evidence="10">
    <location>
        <begin position="1"/>
        <end position="24"/>
    </location>
</feature>
<feature type="transmembrane region" description="Helical" evidence="11">
    <location>
        <begin position="286"/>
        <end position="304"/>
    </location>
</feature>
<dbReference type="OrthoDB" id="691587at2759"/>
<evidence type="ECO:0000256" key="4">
    <source>
        <dbReference type="ARBA" id="ARBA00022729"/>
    </source>
</evidence>
<reference evidence="13" key="1">
    <citation type="journal article" date="2012" name="Nat. Biotechnol.">
        <title>Reference genome sequence of the model plant Setaria.</title>
        <authorList>
            <person name="Bennetzen J.L."/>
            <person name="Schmutz J."/>
            <person name="Wang H."/>
            <person name="Percifield R."/>
            <person name="Hawkins J."/>
            <person name="Pontaroli A.C."/>
            <person name="Estep M."/>
            <person name="Feng L."/>
            <person name="Vaughn J.N."/>
            <person name="Grimwood J."/>
            <person name="Jenkins J."/>
            <person name="Barry K."/>
            <person name="Lindquist E."/>
            <person name="Hellsten U."/>
            <person name="Deshpande S."/>
            <person name="Wang X."/>
            <person name="Wu X."/>
            <person name="Mitros T."/>
            <person name="Triplett J."/>
            <person name="Yang X."/>
            <person name="Ye C.Y."/>
            <person name="Mauro-Herrera M."/>
            <person name="Wang L."/>
            <person name="Li P."/>
            <person name="Sharma M."/>
            <person name="Sharma R."/>
            <person name="Ronald P.C."/>
            <person name="Panaud O."/>
            <person name="Kellogg E.A."/>
            <person name="Brutnell T.P."/>
            <person name="Doust A.N."/>
            <person name="Tuskan G.A."/>
            <person name="Rokhsar D."/>
            <person name="Devos K.M."/>
        </authorList>
    </citation>
    <scope>NUCLEOTIDE SEQUENCE [LARGE SCALE GENOMIC DNA]</scope>
    <source>
        <strain evidence="13">Yugu1</strain>
    </source>
</reference>
<gene>
    <name evidence="13" type="ORF">SETIT_4G260100v2</name>
</gene>
<keyword evidence="6" id="KW-1015">Disulfide bond</keyword>
<keyword evidence="7" id="KW-0325">Glycoprotein</keyword>
<dbReference type="EMBL" id="CM003531">
    <property type="protein sequence ID" value="RCV22942.1"/>
    <property type="molecule type" value="Genomic_DNA"/>
</dbReference>
<evidence type="ECO:0000259" key="12">
    <source>
        <dbReference type="PROSITE" id="PS51485"/>
    </source>
</evidence>
<evidence type="ECO:0000256" key="2">
    <source>
        <dbReference type="ARBA" id="ARBA00022475"/>
    </source>
</evidence>
<reference evidence="13" key="2">
    <citation type="submission" date="2015-07" db="EMBL/GenBank/DDBJ databases">
        <authorList>
            <person name="Noorani M."/>
        </authorList>
    </citation>
    <scope>NUCLEOTIDE SEQUENCE</scope>
    <source>
        <strain evidence="13">Yugu1</strain>
    </source>
</reference>
<feature type="domain" description="Phytocyanin" evidence="12">
    <location>
        <begin position="55"/>
        <end position="158"/>
    </location>
</feature>
<keyword evidence="5 11" id="KW-0472">Membrane</keyword>
<feature type="compositionally biased region" description="Low complexity" evidence="10">
    <location>
        <begin position="246"/>
        <end position="268"/>
    </location>
</feature>
<feature type="compositionally biased region" description="Pro residues" evidence="10">
    <location>
        <begin position="200"/>
        <end position="245"/>
    </location>
</feature>
<dbReference type="GO" id="GO:0009055">
    <property type="term" value="F:electron transfer activity"/>
    <property type="evidence" value="ECO:0007669"/>
    <property type="project" value="InterPro"/>
</dbReference>
<keyword evidence="4" id="KW-0732">Signal</keyword>
<keyword evidence="8" id="KW-0449">Lipoprotein</keyword>
<dbReference type="GO" id="GO:0098552">
    <property type="term" value="C:side of membrane"/>
    <property type="evidence" value="ECO:0007669"/>
    <property type="project" value="UniProtKB-KW"/>
</dbReference>
<evidence type="ECO:0000256" key="7">
    <source>
        <dbReference type="ARBA" id="ARBA00023180"/>
    </source>
</evidence>